<dbReference type="Proteomes" id="UP000215694">
    <property type="component" value="Unassembled WGS sequence"/>
</dbReference>
<feature type="transmembrane region" description="Helical" evidence="7">
    <location>
        <begin position="102"/>
        <end position="123"/>
    </location>
</feature>
<dbReference type="Gene3D" id="1.10.3720.10">
    <property type="entry name" value="MetI-like"/>
    <property type="match status" value="1"/>
</dbReference>
<feature type="transmembrane region" description="Helical" evidence="7">
    <location>
        <begin position="135"/>
        <end position="156"/>
    </location>
</feature>
<accession>A0A371J6U3</accession>
<evidence type="ECO:0000256" key="6">
    <source>
        <dbReference type="ARBA" id="ARBA00023136"/>
    </source>
</evidence>
<dbReference type="InterPro" id="IPR045621">
    <property type="entry name" value="BPD_transp_1_N"/>
</dbReference>
<keyword evidence="4 7" id="KW-0812">Transmembrane</keyword>
<organism evidence="9 10">
    <name type="scientific">Romboutsia weinsteinii</name>
    <dbReference type="NCBI Taxonomy" id="2020949"/>
    <lineage>
        <taxon>Bacteria</taxon>
        <taxon>Bacillati</taxon>
        <taxon>Bacillota</taxon>
        <taxon>Clostridia</taxon>
        <taxon>Peptostreptococcales</taxon>
        <taxon>Peptostreptococcaceae</taxon>
        <taxon>Romboutsia</taxon>
    </lineage>
</organism>
<feature type="transmembrane region" description="Helical" evidence="7">
    <location>
        <begin position="272"/>
        <end position="300"/>
    </location>
</feature>
<dbReference type="InterPro" id="IPR035906">
    <property type="entry name" value="MetI-like_sf"/>
</dbReference>
<evidence type="ECO:0000259" key="8">
    <source>
        <dbReference type="PROSITE" id="PS50928"/>
    </source>
</evidence>
<evidence type="ECO:0000256" key="2">
    <source>
        <dbReference type="ARBA" id="ARBA00022448"/>
    </source>
</evidence>
<dbReference type="OrthoDB" id="9773221at2"/>
<evidence type="ECO:0000256" key="4">
    <source>
        <dbReference type="ARBA" id="ARBA00022692"/>
    </source>
</evidence>
<dbReference type="AlphaFoldDB" id="A0A371J6U3"/>
<feature type="transmembrane region" description="Helical" evidence="7">
    <location>
        <begin position="228"/>
        <end position="250"/>
    </location>
</feature>
<dbReference type="EMBL" id="NOJY02000007">
    <property type="protein sequence ID" value="RDY28413.1"/>
    <property type="molecule type" value="Genomic_DNA"/>
</dbReference>
<dbReference type="Pfam" id="PF19300">
    <property type="entry name" value="BPD_transp_1_N"/>
    <property type="match status" value="1"/>
</dbReference>
<keyword evidence="2 7" id="KW-0813">Transport</keyword>
<dbReference type="RefSeq" id="WP_094369516.1">
    <property type="nucleotide sequence ID" value="NZ_NOJY02000007.1"/>
</dbReference>
<dbReference type="GO" id="GO:0005886">
    <property type="term" value="C:plasma membrane"/>
    <property type="evidence" value="ECO:0007669"/>
    <property type="project" value="UniProtKB-SubCell"/>
</dbReference>
<evidence type="ECO:0000256" key="3">
    <source>
        <dbReference type="ARBA" id="ARBA00022475"/>
    </source>
</evidence>
<dbReference type="SUPFAM" id="SSF161098">
    <property type="entry name" value="MetI-like"/>
    <property type="match status" value="1"/>
</dbReference>
<name>A0A371J6U3_9FIRM</name>
<comment type="similarity">
    <text evidence="7">Belongs to the binding-protein-dependent transport system permease family.</text>
</comment>
<dbReference type="Pfam" id="PF00528">
    <property type="entry name" value="BPD_transp_1"/>
    <property type="match status" value="1"/>
</dbReference>
<comment type="subcellular location">
    <subcellularLocation>
        <location evidence="1 7">Cell membrane</location>
        <topology evidence="1 7">Multi-pass membrane protein</topology>
    </subcellularLocation>
</comment>
<keyword evidence="5 7" id="KW-1133">Transmembrane helix</keyword>
<feature type="transmembrane region" description="Helical" evidence="7">
    <location>
        <begin position="171"/>
        <end position="189"/>
    </location>
</feature>
<dbReference type="PANTHER" id="PTHR30465">
    <property type="entry name" value="INNER MEMBRANE ABC TRANSPORTER"/>
    <property type="match status" value="1"/>
</dbReference>
<comment type="caution">
    <text evidence="9">The sequence shown here is derived from an EMBL/GenBank/DDBJ whole genome shotgun (WGS) entry which is preliminary data.</text>
</comment>
<dbReference type="CDD" id="cd06261">
    <property type="entry name" value="TM_PBP2"/>
    <property type="match status" value="1"/>
</dbReference>
<proteinExistence type="inferred from homology"/>
<evidence type="ECO:0000313" key="9">
    <source>
        <dbReference type="EMBL" id="RDY28413.1"/>
    </source>
</evidence>
<dbReference type="PANTHER" id="PTHR30465:SF74">
    <property type="entry name" value="OLIGOPEPTIDE TRANSPORT SYSTEM PERMEASE PROTEIN OPPB"/>
    <property type="match status" value="1"/>
</dbReference>
<reference evidence="9 10" key="1">
    <citation type="journal article" date="2017" name="Genome Announc.">
        <title>Draft Genome Sequence of Romboutsia weinsteinii sp. nov. Strain CCRI-19649(T) Isolated from Surface Water.</title>
        <authorList>
            <person name="Maheux A.F."/>
            <person name="Boudreau D.K."/>
            <person name="Berube E."/>
            <person name="Boissinot M."/>
            <person name="Cantin P."/>
            <person name="Raymond F."/>
            <person name="Corbeil J."/>
            <person name="Omar R.F."/>
            <person name="Bergeron M.G."/>
        </authorList>
    </citation>
    <scope>NUCLEOTIDE SEQUENCE [LARGE SCALE GENOMIC DNA]</scope>
    <source>
        <strain evidence="9 10">CCRI-19649</strain>
    </source>
</reference>
<feature type="transmembrane region" description="Helical" evidence="7">
    <location>
        <begin position="9"/>
        <end position="30"/>
    </location>
</feature>
<evidence type="ECO:0000256" key="5">
    <source>
        <dbReference type="ARBA" id="ARBA00022989"/>
    </source>
</evidence>
<dbReference type="InterPro" id="IPR000515">
    <property type="entry name" value="MetI-like"/>
</dbReference>
<dbReference type="GO" id="GO:0055085">
    <property type="term" value="P:transmembrane transport"/>
    <property type="evidence" value="ECO:0007669"/>
    <property type="project" value="InterPro"/>
</dbReference>
<dbReference type="PROSITE" id="PS50928">
    <property type="entry name" value="ABC_TM1"/>
    <property type="match status" value="1"/>
</dbReference>
<gene>
    <name evidence="9" type="ORF">CHL78_005810</name>
</gene>
<evidence type="ECO:0000256" key="1">
    <source>
        <dbReference type="ARBA" id="ARBA00004651"/>
    </source>
</evidence>
<evidence type="ECO:0000256" key="7">
    <source>
        <dbReference type="RuleBase" id="RU363032"/>
    </source>
</evidence>
<keyword evidence="10" id="KW-1185">Reference proteome</keyword>
<keyword evidence="3" id="KW-1003">Cell membrane</keyword>
<keyword evidence="6 7" id="KW-0472">Membrane</keyword>
<protein>
    <submittedName>
        <fullName evidence="9">ABC transporter permease</fullName>
    </submittedName>
</protein>
<sequence length="311" mass="34122">MLRFIGKRLVYAAVTLFLITTATFFLVAGAPGDPIAAKVGQMPEQAQGIIREKYGLDKPLFERYTTYMKNLITTGDFGESIIYTGKTANDVISENVWVSVKIGLIAIVFQITIGIGLGLVSALNRGKVVDHAIRFMVVLAICIPSFVFAALLQYLLAFKWKLVPVYGWGSWQHYILPVAAYAIGGIASYTKYMRTSTLSVISEDYIITAKAKGCSQGRTVRKHILRNSMIPIVTMIGPALAGVFAGSFILEKMFSIPGLGFYYVKAVSDNDYTMIIGLTIFFAILFVAALIVVDILYGIVDPRIRVAKGNK</sequence>
<feature type="domain" description="ABC transmembrane type-1" evidence="8">
    <location>
        <begin position="96"/>
        <end position="297"/>
    </location>
</feature>
<evidence type="ECO:0000313" key="10">
    <source>
        <dbReference type="Proteomes" id="UP000215694"/>
    </source>
</evidence>